<dbReference type="SUPFAM" id="SSF54523">
    <property type="entry name" value="Pili subunits"/>
    <property type="match status" value="1"/>
</dbReference>
<feature type="domain" description="DUF1559" evidence="1">
    <location>
        <begin position="34"/>
        <end position="349"/>
    </location>
</feature>
<dbReference type="PANTHER" id="PTHR30093">
    <property type="entry name" value="GENERAL SECRETION PATHWAY PROTEIN G"/>
    <property type="match status" value="1"/>
</dbReference>
<dbReference type="InterPro" id="IPR045584">
    <property type="entry name" value="Pilin-like"/>
</dbReference>
<evidence type="ECO:0000313" key="2">
    <source>
        <dbReference type="EMBL" id="TWU18904.1"/>
    </source>
</evidence>
<dbReference type="Proteomes" id="UP000319908">
    <property type="component" value="Unassembled WGS sequence"/>
</dbReference>
<organism evidence="2 3">
    <name type="scientific">Allorhodopirellula heiligendammensis</name>
    <dbReference type="NCBI Taxonomy" id="2714739"/>
    <lineage>
        <taxon>Bacteria</taxon>
        <taxon>Pseudomonadati</taxon>
        <taxon>Planctomycetota</taxon>
        <taxon>Planctomycetia</taxon>
        <taxon>Pirellulales</taxon>
        <taxon>Pirellulaceae</taxon>
        <taxon>Allorhodopirellula</taxon>
    </lineage>
</organism>
<dbReference type="Gene3D" id="3.30.700.10">
    <property type="entry name" value="Glycoprotein, Type 4 Pilin"/>
    <property type="match status" value="1"/>
</dbReference>
<accession>A0A5C6C692</accession>
<sequence length="391" mass="42001">MKSLTRRSGFTLVELLVVIAIIGVLVGLLLPAVQAAREAARRMSCSNNFKQIGLGIHNYHATYNKLPKHGSGTYTDFPADNGIQPPGGNRSDLSVLVGLLPFIEQQALWQVISNPTASGFQAMGPWPNRQLADNTVTPYEPWLTNIPSYRCPSDPGEGLPAHGRTNYAACLGDSGTLGDVGDTTDFGGSRGLRQYQDSACRGAFVPRTQTSFNSILDGTSNTICMGEIITDLGDYDKRSHGVNTPNEVWRAGNALSCRQYVNPERPQFWLTTAPFIGTAEQRRGYKWALARPLYTGVFTILAPNTELCFSGNGSQEREGDVMPSSRHQGGVHVLMCDGAIKFITDSIDAGDSNSAQVRAGTGFLAPGSASPFGLWGALGTRAAHEVISADF</sequence>
<dbReference type="InterPro" id="IPR027558">
    <property type="entry name" value="Pre_pil_HX9DG_C"/>
</dbReference>
<dbReference type="NCBIfam" id="TIGR04294">
    <property type="entry name" value="pre_pil_HX9DG"/>
    <property type="match status" value="1"/>
</dbReference>
<protein>
    <recommendedName>
        <fullName evidence="1">DUF1559 domain-containing protein</fullName>
    </recommendedName>
</protein>
<dbReference type="InterPro" id="IPR011453">
    <property type="entry name" value="DUF1559"/>
</dbReference>
<dbReference type="EMBL" id="SJPU01000001">
    <property type="protein sequence ID" value="TWU18904.1"/>
    <property type="molecule type" value="Genomic_DNA"/>
</dbReference>
<dbReference type="NCBIfam" id="TIGR02532">
    <property type="entry name" value="IV_pilin_GFxxxE"/>
    <property type="match status" value="1"/>
</dbReference>
<proteinExistence type="predicted"/>
<keyword evidence="3" id="KW-1185">Reference proteome</keyword>
<evidence type="ECO:0000313" key="3">
    <source>
        <dbReference type="Proteomes" id="UP000319908"/>
    </source>
</evidence>
<dbReference type="AlphaFoldDB" id="A0A5C6C692"/>
<gene>
    <name evidence="2" type="ORF">Poly21_10750</name>
</gene>
<dbReference type="PANTHER" id="PTHR30093:SF2">
    <property type="entry name" value="TYPE II SECRETION SYSTEM PROTEIN H"/>
    <property type="match status" value="1"/>
</dbReference>
<comment type="caution">
    <text evidence="2">The sequence shown here is derived from an EMBL/GenBank/DDBJ whole genome shotgun (WGS) entry which is preliminary data.</text>
</comment>
<dbReference type="RefSeq" id="WP_146405857.1">
    <property type="nucleotide sequence ID" value="NZ_SJPU01000001.1"/>
</dbReference>
<dbReference type="InterPro" id="IPR012902">
    <property type="entry name" value="N_methyl_site"/>
</dbReference>
<dbReference type="OrthoDB" id="241541at2"/>
<dbReference type="PROSITE" id="PS00409">
    <property type="entry name" value="PROKAR_NTER_METHYL"/>
    <property type="match status" value="1"/>
</dbReference>
<reference evidence="2 3" key="1">
    <citation type="journal article" date="2020" name="Antonie Van Leeuwenhoek">
        <title>Rhodopirellula heiligendammensis sp. nov., Rhodopirellula pilleata sp. nov., and Rhodopirellula solitaria sp. nov. isolated from natural or artificial marine surfaces in Northern Germany and California, USA, and emended description of the genus Rhodopirellula.</title>
        <authorList>
            <person name="Kallscheuer N."/>
            <person name="Wiegand S."/>
            <person name="Jogler M."/>
            <person name="Boedeker C."/>
            <person name="Peeters S.H."/>
            <person name="Rast P."/>
            <person name="Heuer A."/>
            <person name="Jetten M.S.M."/>
            <person name="Rohde M."/>
            <person name="Jogler C."/>
        </authorList>
    </citation>
    <scope>NUCLEOTIDE SEQUENCE [LARGE SCALE GENOMIC DNA]</scope>
    <source>
        <strain evidence="2 3">Poly21</strain>
    </source>
</reference>
<dbReference type="Pfam" id="PF07596">
    <property type="entry name" value="SBP_bac_10"/>
    <property type="match status" value="1"/>
</dbReference>
<dbReference type="Pfam" id="PF07963">
    <property type="entry name" value="N_methyl"/>
    <property type="match status" value="1"/>
</dbReference>
<name>A0A5C6C692_9BACT</name>
<evidence type="ECO:0000259" key="1">
    <source>
        <dbReference type="Pfam" id="PF07596"/>
    </source>
</evidence>